<evidence type="ECO:0000313" key="2">
    <source>
        <dbReference type="Proteomes" id="UP000607653"/>
    </source>
</evidence>
<evidence type="ECO:0000313" key="1">
    <source>
        <dbReference type="EMBL" id="DAD30544.1"/>
    </source>
</evidence>
<comment type="caution">
    <text evidence="1">The sequence shown here is derived from an EMBL/GenBank/DDBJ whole genome shotgun (WGS) entry which is preliminary data.</text>
</comment>
<dbReference type="Proteomes" id="UP000607653">
    <property type="component" value="Unassembled WGS sequence"/>
</dbReference>
<accession>A0A822Y903</accession>
<protein>
    <submittedName>
        <fullName evidence="1">Uncharacterized protein</fullName>
    </submittedName>
</protein>
<keyword evidence="2" id="KW-1185">Reference proteome</keyword>
<gene>
    <name evidence="1" type="ORF">HUJ06_009395</name>
</gene>
<reference evidence="1 2" key="1">
    <citation type="journal article" date="2020" name="Mol. Biol. Evol.">
        <title>Distinct Expression and Methylation Patterns for Genes with Different Fates following a Single Whole-Genome Duplication in Flowering Plants.</title>
        <authorList>
            <person name="Shi T."/>
            <person name="Rahmani R.S."/>
            <person name="Gugger P.F."/>
            <person name="Wang M."/>
            <person name="Li H."/>
            <person name="Zhang Y."/>
            <person name="Li Z."/>
            <person name="Wang Q."/>
            <person name="Van de Peer Y."/>
            <person name="Marchal K."/>
            <person name="Chen J."/>
        </authorList>
    </citation>
    <scope>NUCLEOTIDE SEQUENCE [LARGE SCALE GENOMIC DNA]</scope>
    <source>
        <tissue evidence="1">Leaf</tissue>
    </source>
</reference>
<sequence length="65" mass="7322">MENFLVHNSSISDNPDSNKRRHGLNIYWFGVLTAGSHGTFIFFLDHVSILGKNAGIVILLLKHMK</sequence>
<organism evidence="1 2">
    <name type="scientific">Nelumbo nucifera</name>
    <name type="common">Sacred lotus</name>
    <dbReference type="NCBI Taxonomy" id="4432"/>
    <lineage>
        <taxon>Eukaryota</taxon>
        <taxon>Viridiplantae</taxon>
        <taxon>Streptophyta</taxon>
        <taxon>Embryophyta</taxon>
        <taxon>Tracheophyta</taxon>
        <taxon>Spermatophyta</taxon>
        <taxon>Magnoliopsida</taxon>
        <taxon>Proteales</taxon>
        <taxon>Nelumbonaceae</taxon>
        <taxon>Nelumbo</taxon>
    </lineage>
</organism>
<dbReference type="AlphaFoldDB" id="A0A822Y903"/>
<name>A0A822Y903_NELNU</name>
<dbReference type="EMBL" id="DUZY01000003">
    <property type="protein sequence ID" value="DAD30544.1"/>
    <property type="molecule type" value="Genomic_DNA"/>
</dbReference>
<proteinExistence type="predicted"/>